<sequence>MDMARTVLRRLIQFFLSFYPPPAPPPFVAPPVSNEDLEYADLAIIDLSKASTETGRQALAAQVVKAMATHGFFYVINHGYTQDQTTRIFSIANLTFDGVDAEEKKAYMGQSGAVYEGYKPRQTWRIEDGVQDQIEHYNVNRQVRKREHPVALRPYLQEIEAFSHHNHFNVLHPILRLLALGLELPEDTLVDQHTFEAAGETSVRFMKYYPRSEAEEQLTKKVWLKGHTDIGSVTILWSQPVGGLQILSPDGAWRWVRHMDNALVINAGDVLTFLCGGFYPATRHRVVQPPADQVGLPRLGVFYFSMADDDVKLVPHEESPVLKRVGIERLCSDDEAPTMEEWRKNRTIAYGSSQLIPSVREKGVEEEIISGVVVKHYN</sequence>
<dbReference type="InterPro" id="IPR050231">
    <property type="entry name" value="Iron_ascorbate_oxido_reductase"/>
</dbReference>
<comment type="caution">
    <text evidence="3">The sequence shown here is derived from an EMBL/GenBank/DDBJ whole genome shotgun (WGS) entry which is preliminary data.</text>
</comment>
<dbReference type="Pfam" id="PF03171">
    <property type="entry name" value="2OG-FeII_Oxy"/>
    <property type="match status" value="1"/>
</dbReference>
<keyword evidence="4" id="KW-1185">Reference proteome</keyword>
<dbReference type="GO" id="GO:0046872">
    <property type="term" value="F:metal ion binding"/>
    <property type="evidence" value="ECO:0007669"/>
    <property type="project" value="UniProtKB-KW"/>
</dbReference>
<protein>
    <recommendedName>
        <fullName evidence="2">Fe2OG dioxygenase domain-containing protein</fullName>
    </recommendedName>
</protein>
<dbReference type="SUPFAM" id="SSF51197">
    <property type="entry name" value="Clavaminate synthase-like"/>
    <property type="match status" value="1"/>
</dbReference>
<dbReference type="InterPro" id="IPR044861">
    <property type="entry name" value="IPNS-like_FE2OG_OXY"/>
</dbReference>
<dbReference type="EMBL" id="JARJLG010000218">
    <property type="protein sequence ID" value="KAJ7726562.1"/>
    <property type="molecule type" value="Genomic_DNA"/>
</dbReference>
<accession>A0AAD7MQN9</accession>
<evidence type="ECO:0000313" key="4">
    <source>
        <dbReference type="Proteomes" id="UP001215280"/>
    </source>
</evidence>
<organism evidence="3 4">
    <name type="scientific">Mycena maculata</name>
    <dbReference type="NCBI Taxonomy" id="230809"/>
    <lineage>
        <taxon>Eukaryota</taxon>
        <taxon>Fungi</taxon>
        <taxon>Dikarya</taxon>
        <taxon>Basidiomycota</taxon>
        <taxon>Agaricomycotina</taxon>
        <taxon>Agaricomycetes</taxon>
        <taxon>Agaricomycetidae</taxon>
        <taxon>Agaricales</taxon>
        <taxon>Marasmiineae</taxon>
        <taxon>Mycenaceae</taxon>
        <taxon>Mycena</taxon>
    </lineage>
</organism>
<dbReference type="AlphaFoldDB" id="A0AAD7MQN9"/>
<dbReference type="InterPro" id="IPR027443">
    <property type="entry name" value="IPNS-like_sf"/>
</dbReference>
<name>A0AAD7MQN9_9AGAR</name>
<proteinExistence type="inferred from homology"/>
<evidence type="ECO:0000256" key="1">
    <source>
        <dbReference type="RuleBase" id="RU003682"/>
    </source>
</evidence>
<dbReference type="Gene3D" id="2.60.120.330">
    <property type="entry name" value="B-lactam Antibiotic, Isopenicillin N Synthase, Chain"/>
    <property type="match status" value="1"/>
</dbReference>
<dbReference type="Pfam" id="PF14226">
    <property type="entry name" value="DIOX_N"/>
    <property type="match status" value="1"/>
</dbReference>
<dbReference type="PANTHER" id="PTHR47990">
    <property type="entry name" value="2-OXOGLUTARATE (2OG) AND FE(II)-DEPENDENT OXYGENASE SUPERFAMILY PROTEIN-RELATED"/>
    <property type="match status" value="1"/>
</dbReference>
<dbReference type="InterPro" id="IPR026992">
    <property type="entry name" value="DIOX_N"/>
</dbReference>
<keyword evidence="1" id="KW-0408">Iron</keyword>
<dbReference type="Proteomes" id="UP001215280">
    <property type="component" value="Unassembled WGS sequence"/>
</dbReference>
<dbReference type="InterPro" id="IPR005123">
    <property type="entry name" value="Oxoglu/Fe-dep_dioxygenase_dom"/>
</dbReference>
<feature type="domain" description="Fe2OG dioxygenase" evidence="2">
    <location>
        <begin position="199"/>
        <end position="307"/>
    </location>
</feature>
<keyword evidence="1" id="KW-0479">Metal-binding</keyword>
<evidence type="ECO:0000259" key="2">
    <source>
        <dbReference type="PROSITE" id="PS51471"/>
    </source>
</evidence>
<dbReference type="GO" id="GO:0016491">
    <property type="term" value="F:oxidoreductase activity"/>
    <property type="evidence" value="ECO:0007669"/>
    <property type="project" value="UniProtKB-KW"/>
</dbReference>
<dbReference type="PROSITE" id="PS51471">
    <property type="entry name" value="FE2OG_OXY"/>
    <property type="match status" value="1"/>
</dbReference>
<evidence type="ECO:0000313" key="3">
    <source>
        <dbReference type="EMBL" id="KAJ7726562.1"/>
    </source>
</evidence>
<keyword evidence="1" id="KW-0560">Oxidoreductase</keyword>
<reference evidence="3" key="1">
    <citation type="submission" date="2023-03" db="EMBL/GenBank/DDBJ databases">
        <title>Massive genome expansion in bonnet fungi (Mycena s.s.) driven by repeated elements and novel gene families across ecological guilds.</title>
        <authorList>
            <consortium name="Lawrence Berkeley National Laboratory"/>
            <person name="Harder C.B."/>
            <person name="Miyauchi S."/>
            <person name="Viragh M."/>
            <person name="Kuo A."/>
            <person name="Thoen E."/>
            <person name="Andreopoulos B."/>
            <person name="Lu D."/>
            <person name="Skrede I."/>
            <person name="Drula E."/>
            <person name="Henrissat B."/>
            <person name="Morin E."/>
            <person name="Kohler A."/>
            <person name="Barry K."/>
            <person name="LaButti K."/>
            <person name="Morin E."/>
            <person name="Salamov A."/>
            <person name="Lipzen A."/>
            <person name="Mereny Z."/>
            <person name="Hegedus B."/>
            <person name="Baldrian P."/>
            <person name="Stursova M."/>
            <person name="Weitz H."/>
            <person name="Taylor A."/>
            <person name="Grigoriev I.V."/>
            <person name="Nagy L.G."/>
            <person name="Martin F."/>
            <person name="Kauserud H."/>
        </authorList>
    </citation>
    <scope>NUCLEOTIDE SEQUENCE</scope>
    <source>
        <strain evidence="3">CBHHK188m</strain>
    </source>
</reference>
<dbReference type="PRINTS" id="PR00682">
    <property type="entry name" value="IPNSYNTHASE"/>
</dbReference>
<comment type="similarity">
    <text evidence="1">Belongs to the iron/ascorbate-dependent oxidoreductase family.</text>
</comment>
<gene>
    <name evidence="3" type="ORF">DFH07DRAFT_236452</name>
</gene>